<reference evidence="1 2" key="1">
    <citation type="submission" date="2013-06" db="EMBL/GenBank/DDBJ databases">
        <authorList>
            <person name="Weinstock G."/>
            <person name="Sodergren E."/>
            <person name="Lobos E.A."/>
            <person name="Fulton L."/>
            <person name="Fulton R."/>
            <person name="Courtney L."/>
            <person name="Fronick C."/>
            <person name="O'Laughlin M."/>
            <person name="Godfrey J."/>
            <person name="Wilson R.M."/>
            <person name="Miner T."/>
            <person name="Farmer C."/>
            <person name="Delehaunty K."/>
            <person name="Cordes M."/>
            <person name="Minx P."/>
            <person name="Tomlinson C."/>
            <person name="Chen J."/>
            <person name="Wollam A."/>
            <person name="Pepin K.H."/>
            <person name="Bhonagiri V."/>
            <person name="Zhang X."/>
            <person name="Warren W."/>
            <person name="Mitreva M."/>
            <person name="Mardis E.R."/>
            <person name="Wilson R.K."/>
        </authorList>
    </citation>
    <scope>NUCLEOTIDE SEQUENCE [LARGE SCALE GENOMIC DNA]</scope>
    <source>
        <strain evidence="1 2">JCP8017A</strain>
    </source>
</reference>
<organism evidence="1 2">
    <name type="scientific">Gardnerella pickettii JCP8017A</name>
    <dbReference type="NCBI Taxonomy" id="1261062"/>
    <lineage>
        <taxon>Bacteria</taxon>
        <taxon>Bacillati</taxon>
        <taxon>Actinomycetota</taxon>
        <taxon>Actinomycetes</taxon>
        <taxon>Bifidobacteriales</taxon>
        <taxon>Bifidobacteriaceae</taxon>
        <taxon>Gardnerella</taxon>
        <taxon>Gardnerella pickettii</taxon>
    </lineage>
</organism>
<dbReference type="AlphaFoldDB" id="T2PIZ9"/>
<proteinExistence type="predicted"/>
<comment type="caution">
    <text evidence="1">The sequence shown here is derived from an EMBL/GenBank/DDBJ whole genome shotgun (WGS) entry which is preliminary data.</text>
</comment>
<name>T2PIZ9_9BIFI</name>
<dbReference type="HOGENOM" id="CLU_3270592_0_0_11"/>
<evidence type="ECO:0000313" key="1">
    <source>
        <dbReference type="EMBL" id="EPI49910.1"/>
    </source>
</evidence>
<evidence type="ECO:0000313" key="2">
    <source>
        <dbReference type="Proteomes" id="UP000015779"/>
    </source>
</evidence>
<accession>T2PIZ9</accession>
<protein>
    <submittedName>
        <fullName evidence="1">Uncharacterized protein</fullName>
    </submittedName>
</protein>
<dbReference type="Proteomes" id="UP000015779">
    <property type="component" value="Unassembled WGS sequence"/>
</dbReference>
<sequence>MPCSAIVLSLRRVIIQSHYSSACFCSAIVSKNTKIQYKRTT</sequence>
<gene>
    <name evidence="1" type="ORF">HMPREF1577_01284</name>
</gene>
<dbReference type="EMBL" id="ATJN01000108">
    <property type="protein sequence ID" value="EPI49910.1"/>
    <property type="molecule type" value="Genomic_DNA"/>
</dbReference>